<comment type="similarity">
    <text evidence="1">Belongs to the universal stress protein A family.</text>
</comment>
<dbReference type="OrthoDB" id="9789668at2"/>
<dbReference type="AlphaFoldDB" id="A0A0C1PMM5"/>
<sequence>MLNGYKHVLVPVDGSKEAEAALYKAAAVAQRNKGRVDVLNVINTTNYGYSLGVVDGSVITQIVNDELTYLKDLVNKIKDKTGIEDIHIHARFGSPREVITYEFPRDHQTDLIMMGATGKGRLYRMLEGSVTGYVNSHAGCDVIIVRTDMKNTPIK</sequence>
<reference evidence="3 5" key="1">
    <citation type="submission" date="2014-06" db="EMBL/GenBank/DDBJ databases">
        <title>Functional and comparative genomic analyses of the Drosophila gut microbiota identify candidate symbiosis factors.</title>
        <authorList>
            <person name="Newell P.D."/>
            <person name="Chaston J.M."/>
            <person name="Douglas A.E."/>
        </authorList>
    </citation>
    <scope>NUCLEOTIDE SEQUENCE [LARGE SCALE GENOMIC DNA]</scope>
    <source>
        <strain evidence="3 5">DmCS_002</strain>
    </source>
</reference>
<dbReference type="STRING" id="1614.IV37_GL001341"/>
<dbReference type="Pfam" id="PF00582">
    <property type="entry name" value="Usp"/>
    <property type="match status" value="1"/>
</dbReference>
<dbReference type="Proteomes" id="UP000031397">
    <property type="component" value="Unassembled WGS sequence"/>
</dbReference>
<evidence type="ECO:0000313" key="6">
    <source>
        <dbReference type="Proteomes" id="UP000327194"/>
    </source>
</evidence>
<proteinExistence type="inferred from homology"/>
<dbReference type="InterPro" id="IPR014729">
    <property type="entry name" value="Rossmann-like_a/b/a_fold"/>
</dbReference>
<accession>A0A0C1PMM5</accession>
<dbReference type="Gene3D" id="3.40.50.620">
    <property type="entry name" value="HUPs"/>
    <property type="match status" value="1"/>
</dbReference>
<dbReference type="GeneID" id="74913340"/>
<evidence type="ECO:0000256" key="1">
    <source>
        <dbReference type="ARBA" id="ARBA00008791"/>
    </source>
</evidence>
<gene>
    <name evidence="4" type="ORF">LF543_01560</name>
    <name evidence="3" type="ORF">LfDm3_0670</name>
</gene>
<dbReference type="PANTHER" id="PTHR46268:SF6">
    <property type="entry name" value="UNIVERSAL STRESS PROTEIN UP12"/>
    <property type="match status" value="1"/>
</dbReference>
<dbReference type="SUPFAM" id="SSF52402">
    <property type="entry name" value="Adenine nucleotide alpha hydrolases-like"/>
    <property type="match status" value="1"/>
</dbReference>
<feature type="domain" description="UspA" evidence="2">
    <location>
        <begin position="5"/>
        <end position="146"/>
    </location>
</feature>
<dbReference type="InterPro" id="IPR006015">
    <property type="entry name" value="Universal_stress_UspA"/>
</dbReference>
<evidence type="ECO:0000313" key="3">
    <source>
        <dbReference type="EMBL" id="KID42002.1"/>
    </source>
</evidence>
<name>A0A0C1PMM5_9LACO</name>
<evidence type="ECO:0000313" key="4">
    <source>
        <dbReference type="EMBL" id="QFX92339.1"/>
    </source>
</evidence>
<evidence type="ECO:0000259" key="2">
    <source>
        <dbReference type="Pfam" id="PF00582"/>
    </source>
</evidence>
<reference evidence="4 6" key="2">
    <citation type="submission" date="2019-10" db="EMBL/GenBank/DDBJ databases">
        <title>Genome sequencing of Lactobacillus fructivorans.</title>
        <authorList>
            <person name="Kim K."/>
        </authorList>
    </citation>
    <scope>NUCLEOTIDE SEQUENCE [LARGE SCALE GENOMIC DNA]</scope>
    <source>
        <strain evidence="4 6">LF543</strain>
    </source>
</reference>
<dbReference type="PRINTS" id="PR01438">
    <property type="entry name" value="UNVRSLSTRESS"/>
</dbReference>
<dbReference type="InterPro" id="IPR006016">
    <property type="entry name" value="UspA"/>
</dbReference>
<dbReference type="EMBL" id="JOJZ01000013">
    <property type="protein sequence ID" value="KID42002.1"/>
    <property type="molecule type" value="Genomic_DNA"/>
</dbReference>
<dbReference type="EMBL" id="CP045562">
    <property type="protein sequence ID" value="QFX92339.1"/>
    <property type="molecule type" value="Genomic_DNA"/>
</dbReference>
<protein>
    <submittedName>
        <fullName evidence="3 4">Universal stress protein</fullName>
    </submittedName>
</protein>
<keyword evidence="5" id="KW-1185">Reference proteome</keyword>
<dbReference type="CDD" id="cd00293">
    <property type="entry name" value="USP-like"/>
    <property type="match status" value="1"/>
</dbReference>
<dbReference type="Proteomes" id="UP000327194">
    <property type="component" value="Chromosome"/>
</dbReference>
<dbReference type="KEGG" id="lfv:LF543_01560"/>
<dbReference type="PATRIC" id="fig|1614.10.peg.1189"/>
<dbReference type="RefSeq" id="WP_010022633.1">
    <property type="nucleotide sequence ID" value="NZ_AZDS01000005.1"/>
</dbReference>
<evidence type="ECO:0000313" key="5">
    <source>
        <dbReference type="Proteomes" id="UP000031397"/>
    </source>
</evidence>
<dbReference type="PANTHER" id="PTHR46268">
    <property type="entry name" value="STRESS RESPONSE PROTEIN NHAX"/>
    <property type="match status" value="1"/>
</dbReference>
<organism evidence="3 5">
    <name type="scientific">Fructilactobacillus fructivorans</name>
    <dbReference type="NCBI Taxonomy" id="1614"/>
    <lineage>
        <taxon>Bacteria</taxon>
        <taxon>Bacillati</taxon>
        <taxon>Bacillota</taxon>
        <taxon>Bacilli</taxon>
        <taxon>Lactobacillales</taxon>
        <taxon>Lactobacillaceae</taxon>
        <taxon>Fructilactobacillus</taxon>
    </lineage>
</organism>